<protein>
    <submittedName>
        <fullName evidence="3">Uncharacterized protein</fullName>
    </submittedName>
</protein>
<dbReference type="EMBL" id="JARKIE010000014">
    <property type="protein sequence ID" value="KAJ7702717.1"/>
    <property type="molecule type" value="Genomic_DNA"/>
</dbReference>
<name>A0AAD7E0X4_MYCRO</name>
<evidence type="ECO:0000313" key="4">
    <source>
        <dbReference type="Proteomes" id="UP001221757"/>
    </source>
</evidence>
<feature type="transmembrane region" description="Helical" evidence="2">
    <location>
        <begin position="164"/>
        <end position="184"/>
    </location>
</feature>
<keyword evidence="2" id="KW-0812">Transmembrane</keyword>
<gene>
    <name evidence="3" type="ORF">B0H17DRAFT_1194595</name>
</gene>
<comment type="caution">
    <text evidence="3">The sequence shown here is derived from an EMBL/GenBank/DDBJ whole genome shotgun (WGS) entry which is preliminary data.</text>
</comment>
<keyword evidence="4" id="KW-1185">Reference proteome</keyword>
<feature type="region of interest" description="Disordered" evidence="1">
    <location>
        <begin position="1"/>
        <end position="24"/>
    </location>
</feature>
<evidence type="ECO:0000313" key="3">
    <source>
        <dbReference type="EMBL" id="KAJ7702717.1"/>
    </source>
</evidence>
<feature type="transmembrane region" description="Helical" evidence="2">
    <location>
        <begin position="100"/>
        <end position="123"/>
    </location>
</feature>
<accession>A0AAD7E0X4</accession>
<keyword evidence="2" id="KW-1133">Transmembrane helix</keyword>
<sequence length="714" mass="78453">MPASTPILGTQRHGEYESQPDHISDVSQVPPRTIKISYESPKMVRSQITAWTTTVQCAALITTLFSGTSAQLLSVIRSDAAINPMAGPGMTTTATPAMTLISFASYAAILFNGIATIASLFLVDRLGDIDLNEARKDLDRATEGRVEPGSSLKLLLDYGARPNLRYIFIQWLLYLFLGTAFIFLQTLTKRRSSKSSKSSHPSAAMSTALSLFDELTRQTGKTFPVTDLLTKLLQTVGHDVSLTKRNLHSSYWTVSRARDLCDTINELAAKAGDGDSWEAFDKYTAMIVSLEQILLDFSLVAETESAASKLPTANTIQNDLVFIDSWRINRKALHETVRRLLESDYLRNDNAGNLSDIEAIHRHDDSVLLRGISNVLRDHTGNMSTPEASKSFSAIQSQLDGLQTTLALAPVNLSDDVVVYSMQTAMIIEIVASARDSQLADRLQSPELWTRATTLVNVVEKHSKDVKLAVEPLEKAWSDFCSYLTAGVIAELPGTYKDLRTLISKIRRPYYAQSLALIHGCVELAPIFTGAKTFAMLTPLNLAVENTTKALIAAGGVLYDPTIGFPRNEDVSSALDTARESVKKCFAHYKLDPGPFEHKFIKARDTDNSRLALLEARFKSKSPIAAVKQQPVQVVVTISDPAAKQTLKTYSVEPSTMLSAILWKEASLRPLKQANELRSKGFFRAGMEKPGLDTEIGKLPEKNGKRSVTLVIPP</sequence>
<organism evidence="3 4">
    <name type="scientific">Mycena rosella</name>
    <name type="common">Pink bonnet</name>
    <name type="synonym">Agaricus rosellus</name>
    <dbReference type="NCBI Taxonomy" id="1033263"/>
    <lineage>
        <taxon>Eukaryota</taxon>
        <taxon>Fungi</taxon>
        <taxon>Dikarya</taxon>
        <taxon>Basidiomycota</taxon>
        <taxon>Agaricomycotina</taxon>
        <taxon>Agaricomycetes</taxon>
        <taxon>Agaricomycetidae</taxon>
        <taxon>Agaricales</taxon>
        <taxon>Marasmiineae</taxon>
        <taxon>Mycenaceae</taxon>
        <taxon>Mycena</taxon>
    </lineage>
</organism>
<evidence type="ECO:0000256" key="2">
    <source>
        <dbReference type="SAM" id="Phobius"/>
    </source>
</evidence>
<dbReference type="Proteomes" id="UP001221757">
    <property type="component" value="Unassembled WGS sequence"/>
</dbReference>
<reference evidence="3" key="1">
    <citation type="submission" date="2023-03" db="EMBL/GenBank/DDBJ databases">
        <title>Massive genome expansion in bonnet fungi (Mycena s.s.) driven by repeated elements and novel gene families across ecological guilds.</title>
        <authorList>
            <consortium name="Lawrence Berkeley National Laboratory"/>
            <person name="Harder C.B."/>
            <person name="Miyauchi S."/>
            <person name="Viragh M."/>
            <person name="Kuo A."/>
            <person name="Thoen E."/>
            <person name="Andreopoulos B."/>
            <person name="Lu D."/>
            <person name="Skrede I."/>
            <person name="Drula E."/>
            <person name="Henrissat B."/>
            <person name="Morin E."/>
            <person name="Kohler A."/>
            <person name="Barry K."/>
            <person name="LaButti K."/>
            <person name="Morin E."/>
            <person name="Salamov A."/>
            <person name="Lipzen A."/>
            <person name="Mereny Z."/>
            <person name="Hegedus B."/>
            <person name="Baldrian P."/>
            <person name="Stursova M."/>
            <person name="Weitz H."/>
            <person name="Taylor A."/>
            <person name="Grigoriev I.V."/>
            <person name="Nagy L.G."/>
            <person name="Martin F."/>
            <person name="Kauserud H."/>
        </authorList>
    </citation>
    <scope>NUCLEOTIDE SEQUENCE</scope>
    <source>
        <strain evidence="3">CBHHK067</strain>
    </source>
</reference>
<keyword evidence="2" id="KW-0472">Membrane</keyword>
<evidence type="ECO:0000256" key="1">
    <source>
        <dbReference type="SAM" id="MobiDB-lite"/>
    </source>
</evidence>
<feature type="compositionally biased region" description="Basic and acidic residues" evidence="1">
    <location>
        <begin position="12"/>
        <end position="24"/>
    </location>
</feature>
<proteinExistence type="predicted"/>
<dbReference type="AlphaFoldDB" id="A0AAD7E0X4"/>